<reference evidence="2 3" key="2">
    <citation type="submission" date="2024-05" db="EMBL/GenBank/DDBJ databases">
        <authorList>
            <person name="Chen Y."/>
            <person name="Shah S."/>
            <person name="Dougan E. K."/>
            <person name="Thang M."/>
            <person name="Chan C."/>
        </authorList>
    </citation>
    <scope>NUCLEOTIDE SEQUENCE [LARGE SCALE GENOMIC DNA]</scope>
</reference>
<dbReference type="EMBL" id="CAMXCT010001131">
    <property type="protein sequence ID" value="CAI3987079.1"/>
    <property type="molecule type" value="Genomic_DNA"/>
</dbReference>
<sequence>MGAGPAHMVVYARNKAMFAWGNQSCGRLGLQEKKMEKVIYKPRLVRAEWGSIEAMSGADDEETAGGAQFFS</sequence>
<reference evidence="1" key="1">
    <citation type="submission" date="2022-10" db="EMBL/GenBank/DDBJ databases">
        <authorList>
            <person name="Chen Y."/>
            <person name="Dougan E. K."/>
            <person name="Chan C."/>
            <person name="Rhodes N."/>
            <person name="Thang M."/>
        </authorList>
    </citation>
    <scope>NUCLEOTIDE SEQUENCE</scope>
</reference>
<keyword evidence="3" id="KW-1185">Reference proteome</keyword>
<evidence type="ECO:0000313" key="1">
    <source>
        <dbReference type="EMBL" id="CAI3987079.1"/>
    </source>
</evidence>
<dbReference type="AlphaFoldDB" id="A0A9P1FRQ3"/>
<gene>
    <name evidence="1" type="ORF">C1SCF055_LOCUS14379</name>
</gene>
<name>A0A9P1FRQ3_9DINO</name>
<dbReference type="EMBL" id="CAMXCT020001131">
    <property type="protein sequence ID" value="CAL1140454.1"/>
    <property type="molecule type" value="Genomic_DNA"/>
</dbReference>
<comment type="caution">
    <text evidence="1">The sequence shown here is derived from an EMBL/GenBank/DDBJ whole genome shotgun (WGS) entry which is preliminary data.</text>
</comment>
<dbReference type="Proteomes" id="UP001152797">
    <property type="component" value="Unassembled WGS sequence"/>
</dbReference>
<dbReference type="SUPFAM" id="SSF50985">
    <property type="entry name" value="RCC1/BLIP-II"/>
    <property type="match status" value="1"/>
</dbReference>
<dbReference type="InterPro" id="IPR009091">
    <property type="entry name" value="RCC1/BLIP-II"/>
</dbReference>
<accession>A0A9P1FRQ3</accession>
<organism evidence="1">
    <name type="scientific">Cladocopium goreaui</name>
    <dbReference type="NCBI Taxonomy" id="2562237"/>
    <lineage>
        <taxon>Eukaryota</taxon>
        <taxon>Sar</taxon>
        <taxon>Alveolata</taxon>
        <taxon>Dinophyceae</taxon>
        <taxon>Suessiales</taxon>
        <taxon>Symbiodiniaceae</taxon>
        <taxon>Cladocopium</taxon>
    </lineage>
</organism>
<evidence type="ECO:0000313" key="3">
    <source>
        <dbReference type="Proteomes" id="UP001152797"/>
    </source>
</evidence>
<proteinExistence type="predicted"/>
<evidence type="ECO:0000313" key="2">
    <source>
        <dbReference type="EMBL" id="CAL4774391.1"/>
    </source>
</evidence>
<protein>
    <submittedName>
        <fullName evidence="2">Ras-GAP domain-containing protein</fullName>
    </submittedName>
</protein>
<dbReference type="EMBL" id="CAMXCT030001131">
    <property type="protein sequence ID" value="CAL4774391.1"/>
    <property type="molecule type" value="Genomic_DNA"/>
</dbReference>